<evidence type="ECO:0000256" key="1">
    <source>
        <dbReference type="ARBA" id="ARBA00004141"/>
    </source>
</evidence>
<keyword evidence="5 8" id="KW-1133">Transmembrane helix</keyword>
<dbReference type="InterPro" id="IPR003663">
    <property type="entry name" value="Sugar/inositol_transpt"/>
</dbReference>
<keyword evidence="11" id="KW-1185">Reference proteome</keyword>
<dbReference type="GeneID" id="34582147"/>
<evidence type="ECO:0000256" key="6">
    <source>
        <dbReference type="ARBA" id="ARBA00023136"/>
    </source>
</evidence>
<feature type="transmembrane region" description="Helical" evidence="8">
    <location>
        <begin position="298"/>
        <end position="320"/>
    </location>
</feature>
<reference evidence="10 11" key="1">
    <citation type="journal article" date="2016" name="Sci. Rep.">
        <title>Penicillium arizonense, a new, genome sequenced fungal species, reveals a high chemical diversity in secreted metabolites.</title>
        <authorList>
            <person name="Grijseels S."/>
            <person name="Nielsen J.C."/>
            <person name="Randelovic M."/>
            <person name="Nielsen J."/>
            <person name="Nielsen K.F."/>
            <person name="Workman M."/>
            <person name="Frisvad J.C."/>
        </authorList>
    </citation>
    <scope>NUCLEOTIDE SEQUENCE [LARGE SCALE GENOMIC DNA]</scope>
    <source>
        <strain evidence="10 11">CBS 141311</strain>
    </source>
</reference>
<proteinExistence type="inferred from homology"/>
<dbReference type="FunFam" id="1.20.1250.20:FF:000134">
    <property type="entry name" value="MFS sugar transporter protein"/>
    <property type="match status" value="1"/>
</dbReference>
<dbReference type="EMBL" id="LXJU01000052">
    <property type="protein sequence ID" value="OGE47269.1"/>
    <property type="molecule type" value="Genomic_DNA"/>
</dbReference>
<comment type="caution">
    <text evidence="10">The sequence shown here is derived from an EMBL/GenBank/DDBJ whole genome shotgun (WGS) entry which is preliminary data.</text>
</comment>
<dbReference type="PRINTS" id="PR00171">
    <property type="entry name" value="SUGRTRNSPORT"/>
</dbReference>
<dbReference type="InterPro" id="IPR036259">
    <property type="entry name" value="MFS_trans_sf"/>
</dbReference>
<comment type="similarity">
    <text evidence="2 7">Belongs to the major facilitator superfamily. Sugar transporter (TC 2.A.1.1) family.</text>
</comment>
<dbReference type="Proteomes" id="UP000177622">
    <property type="component" value="Unassembled WGS sequence"/>
</dbReference>
<dbReference type="SUPFAM" id="SSF103473">
    <property type="entry name" value="MFS general substrate transporter"/>
    <property type="match status" value="1"/>
</dbReference>
<feature type="transmembrane region" description="Helical" evidence="8">
    <location>
        <begin position="326"/>
        <end position="347"/>
    </location>
</feature>
<evidence type="ECO:0000256" key="2">
    <source>
        <dbReference type="ARBA" id="ARBA00010992"/>
    </source>
</evidence>
<dbReference type="InterPro" id="IPR005828">
    <property type="entry name" value="MFS_sugar_transport-like"/>
</dbReference>
<accession>A0A1F5L2S1</accession>
<feature type="transmembrane region" description="Helical" evidence="8">
    <location>
        <begin position="354"/>
        <end position="375"/>
    </location>
</feature>
<dbReference type="GO" id="GO:0005351">
    <property type="term" value="F:carbohydrate:proton symporter activity"/>
    <property type="evidence" value="ECO:0007669"/>
    <property type="project" value="TreeGrafter"/>
</dbReference>
<evidence type="ECO:0000259" key="9">
    <source>
        <dbReference type="PROSITE" id="PS50850"/>
    </source>
</evidence>
<dbReference type="AlphaFoldDB" id="A0A1F5L2S1"/>
<dbReference type="InterPro" id="IPR050360">
    <property type="entry name" value="MFS_Sugar_Transporters"/>
</dbReference>
<dbReference type="InterPro" id="IPR020846">
    <property type="entry name" value="MFS_dom"/>
</dbReference>
<dbReference type="PANTHER" id="PTHR48022:SF28">
    <property type="entry name" value="MAJOR FACILITATOR SUPERFAMILY (MFS) PROFILE DOMAIN-CONTAINING PROTEIN-RELATED"/>
    <property type="match status" value="1"/>
</dbReference>
<name>A0A1F5L2S1_PENAI</name>
<keyword evidence="3 7" id="KW-0813">Transport</keyword>
<sequence length="512" mass="55865">MSSPTFIGLKGQPLVYAVTLCCGLGFLLFGYDLGFMGGLTTSSEFLNQFGNPGASLLGFLISSYELGAMIGALHIFLFGDKFGRKPNVMSGAGIISIGAIIQTTSFSVVQFLIGRVVSGFGLGMMTTVIPVWLAECANPKSRGRMAAMQLSNLILGLIIANWLDYGMASYSGSVQWRFPCAFQIGFCVIIGCYIPFLPESPRFLVREGRFHDASRSLAALRGVEDVAEEIGQIKYAVEIDAKHGNWSDIFKNSGVSGRTRVIIAFWVNAMQQLTGSNVISSLGPYVFQHSIGLSRQNALLVSGGNQIYFFLSSLIAWWAVDRFGRRQLFMFGSAGMSLCMALSAVFVGIGTKSLGYGAVAVLYVFYTFFTVGWQANMWIYPSEILPLKLRVRGGAVGVVSQWAFTFLVVEITPVLITNIGYKSYIVFAVLNFAAIPIVYFFFPETNQLPLEAVDLLFSREGQTSNLLKVVRESTDKNVQEAVQASLYSGVEELVAMETKASVVHREDIVDAA</sequence>
<evidence type="ECO:0000313" key="10">
    <source>
        <dbReference type="EMBL" id="OGE47269.1"/>
    </source>
</evidence>
<evidence type="ECO:0000256" key="3">
    <source>
        <dbReference type="ARBA" id="ARBA00022448"/>
    </source>
</evidence>
<evidence type="ECO:0000313" key="11">
    <source>
        <dbReference type="Proteomes" id="UP000177622"/>
    </source>
</evidence>
<evidence type="ECO:0000256" key="4">
    <source>
        <dbReference type="ARBA" id="ARBA00022692"/>
    </source>
</evidence>
<dbReference type="GO" id="GO:0016020">
    <property type="term" value="C:membrane"/>
    <property type="evidence" value="ECO:0007669"/>
    <property type="project" value="UniProtKB-SubCell"/>
</dbReference>
<feature type="transmembrane region" description="Helical" evidence="8">
    <location>
        <begin position="145"/>
        <end position="163"/>
    </location>
</feature>
<evidence type="ECO:0000256" key="7">
    <source>
        <dbReference type="RuleBase" id="RU003346"/>
    </source>
</evidence>
<keyword evidence="6 8" id="KW-0472">Membrane</keyword>
<dbReference type="NCBIfam" id="TIGR00879">
    <property type="entry name" value="SP"/>
    <property type="match status" value="1"/>
</dbReference>
<evidence type="ECO:0000256" key="8">
    <source>
        <dbReference type="SAM" id="Phobius"/>
    </source>
</evidence>
<feature type="transmembrane region" description="Helical" evidence="8">
    <location>
        <begin position="112"/>
        <end position="133"/>
    </location>
</feature>
<feature type="transmembrane region" description="Helical" evidence="8">
    <location>
        <begin position="175"/>
        <end position="196"/>
    </location>
</feature>
<dbReference type="RefSeq" id="XP_022482730.1">
    <property type="nucleotide sequence ID" value="XM_022637413.1"/>
</dbReference>
<feature type="transmembrane region" description="Helical" evidence="8">
    <location>
        <begin position="423"/>
        <end position="442"/>
    </location>
</feature>
<feature type="transmembrane region" description="Helical" evidence="8">
    <location>
        <begin position="54"/>
        <end position="76"/>
    </location>
</feature>
<gene>
    <name evidence="10" type="ORF">PENARI_c052G01628</name>
</gene>
<keyword evidence="4 8" id="KW-0812">Transmembrane</keyword>
<feature type="transmembrane region" description="Helical" evidence="8">
    <location>
        <begin position="395"/>
        <end position="416"/>
    </location>
</feature>
<organism evidence="10 11">
    <name type="scientific">Penicillium arizonense</name>
    <dbReference type="NCBI Taxonomy" id="1835702"/>
    <lineage>
        <taxon>Eukaryota</taxon>
        <taxon>Fungi</taxon>
        <taxon>Dikarya</taxon>
        <taxon>Ascomycota</taxon>
        <taxon>Pezizomycotina</taxon>
        <taxon>Eurotiomycetes</taxon>
        <taxon>Eurotiomycetidae</taxon>
        <taxon>Eurotiales</taxon>
        <taxon>Aspergillaceae</taxon>
        <taxon>Penicillium</taxon>
    </lineage>
</organism>
<feature type="transmembrane region" description="Helical" evidence="8">
    <location>
        <begin position="88"/>
        <end position="106"/>
    </location>
</feature>
<dbReference type="PANTHER" id="PTHR48022">
    <property type="entry name" value="PLASTIDIC GLUCOSE TRANSPORTER 4"/>
    <property type="match status" value="1"/>
</dbReference>
<feature type="transmembrane region" description="Helical" evidence="8">
    <location>
        <begin position="14"/>
        <end position="34"/>
    </location>
</feature>
<evidence type="ECO:0000256" key="5">
    <source>
        <dbReference type="ARBA" id="ARBA00022989"/>
    </source>
</evidence>
<protein>
    <recommendedName>
        <fullName evidence="9">Major facilitator superfamily (MFS) profile domain-containing protein</fullName>
    </recommendedName>
</protein>
<comment type="subcellular location">
    <subcellularLocation>
        <location evidence="1">Membrane</location>
        <topology evidence="1">Multi-pass membrane protein</topology>
    </subcellularLocation>
</comment>
<dbReference type="Gene3D" id="1.20.1250.20">
    <property type="entry name" value="MFS general substrate transporter like domains"/>
    <property type="match status" value="1"/>
</dbReference>
<dbReference type="OrthoDB" id="6612291at2759"/>
<feature type="domain" description="Major facilitator superfamily (MFS) profile" evidence="9">
    <location>
        <begin position="18"/>
        <end position="446"/>
    </location>
</feature>
<dbReference type="PROSITE" id="PS50850">
    <property type="entry name" value="MFS"/>
    <property type="match status" value="1"/>
</dbReference>
<dbReference type="Pfam" id="PF00083">
    <property type="entry name" value="Sugar_tr"/>
    <property type="match status" value="1"/>
</dbReference>